<feature type="domain" description="Thioesterase" evidence="1">
    <location>
        <begin position="54"/>
        <end position="138"/>
    </location>
</feature>
<dbReference type="KEGG" id="drt:Dret_2334"/>
<dbReference type="RefSeq" id="WP_015752751.1">
    <property type="nucleotide sequence ID" value="NC_013223.1"/>
</dbReference>
<reference evidence="2 3" key="2">
    <citation type="journal article" date="2010" name="Stand. Genomic Sci.">
        <title>Complete genome sequence of Desulfohalobium retbaense type strain (HR(100)).</title>
        <authorList>
            <person name="Spring S."/>
            <person name="Nolan M."/>
            <person name="Lapidus A."/>
            <person name="Glavina Del Rio T."/>
            <person name="Copeland A."/>
            <person name="Tice H."/>
            <person name="Cheng J.F."/>
            <person name="Lucas S."/>
            <person name="Land M."/>
            <person name="Chen F."/>
            <person name="Bruce D."/>
            <person name="Goodwin L."/>
            <person name="Pitluck S."/>
            <person name="Ivanova N."/>
            <person name="Mavromatis K."/>
            <person name="Mikhailova N."/>
            <person name="Pati A."/>
            <person name="Chen A."/>
            <person name="Palaniappan K."/>
            <person name="Hauser L."/>
            <person name="Chang Y.J."/>
            <person name="Jeffries C.D."/>
            <person name="Munk C."/>
            <person name="Kiss H."/>
            <person name="Chain P."/>
            <person name="Han C."/>
            <person name="Brettin T."/>
            <person name="Detter J.C."/>
            <person name="Schuler E."/>
            <person name="Goker M."/>
            <person name="Rohde M."/>
            <person name="Bristow J."/>
            <person name="Eisen J.A."/>
            <person name="Markowitz V."/>
            <person name="Hugenholtz P."/>
            <person name="Kyrpides N.C."/>
            <person name="Klenk H.P."/>
        </authorList>
    </citation>
    <scope>NUCLEOTIDE SEQUENCE [LARGE SCALE GENOMIC DNA]</scope>
    <source>
        <strain evidence="2 3">DSM 5692</strain>
    </source>
</reference>
<dbReference type="eggNOG" id="COG2050">
    <property type="taxonomic scope" value="Bacteria"/>
</dbReference>
<proteinExistence type="predicted"/>
<dbReference type="CDD" id="cd03443">
    <property type="entry name" value="PaaI_thioesterase"/>
    <property type="match status" value="1"/>
</dbReference>
<dbReference type="HOGENOM" id="CLU_089876_6_3_7"/>
<dbReference type="GO" id="GO:0016790">
    <property type="term" value="F:thiolester hydrolase activity"/>
    <property type="evidence" value="ECO:0007669"/>
    <property type="project" value="UniProtKB-ARBA"/>
</dbReference>
<name>C8X5C0_DESRD</name>
<dbReference type="InterPro" id="IPR029069">
    <property type="entry name" value="HotDog_dom_sf"/>
</dbReference>
<sequence length="153" mass="16483">MATTPIQHQYDPDFCHCYGCGRMNEHGLQLKSYWLGEEAVARFTPKDEHMALPGFVYGGLLASLVDCHGVGTAAAVAATEKGGCKDEPLGRYVTAALQVTFRKPTPLGPELVLRGRLKERRKSKLVIGVEIEAEGEVTVRGEVVAAPMPASMG</sequence>
<reference evidence="3" key="1">
    <citation type="submission" date="2009-09" db="EMBL/GenBank/DDBJ databases">
        <title>The complete chromosome of Desulfohalobium retbaense DSM 5692.</title>
        <authorList>
            <consortium name="US DOE Joint Genome Institute (JGI-PGF)"/>
            <person name="Lucas S."/>
            <person name="Copeland A."/>
            <person name="Lapidus A."/>
            <person name="Glavina del Rio T."/>
            <person name="Dalin E."/>
            <person name="Tice H."/>
            <person name="Bruce D."/>
            <person name="Goodwin L."/>
            <person name="Pitluck S."/>
            <person name="Kyrpides N."/>
            <person name="Mavromatis K."/>
            <person name="Ivanova N."/>
            <person name="Mikhailova N."/>
            <person name="Munk A.C."/>
            <person name="Brettin T."/>
            <person name="Detter J.C."/>
            <person name="Han C."/>
            <person name="Tapia R."/>
            <person name="Larimer F."/>
            <person name="Land M."/>
            <person name="Hauser L."/>
            <person name="Markowitz V."/>
            <person name="Cheng J.-F."/>
            <person name="Hugenholtz P."/>
            <person name="Woyke T."/>
            <person name="Wu D."/>
            <person name="Spring S."/>
            <person name="Klenk H.-P."/>
            <person name="Eisen J.A."/>
        </authorList>
    </citation>
    <scope>NUCLEOTIDE SEQUENCE [LARGE SCALE GENOMIC DNA]</scope>
    <source>
        <strain evidence="3">DSM 5692</strain>
    </source>
</reference>
<dbReference type="Gene3D" id="3.10.129.10">
    <property type="entry name" value="Hotdog Thioesterase"/>
    <property type="match status" value="1"/>
</dbReference>
<dbReference type="AlphaFoldDB" id="C8X5C0"/>
<evidence type="ECO:0000313" key="2">
    <source>
        <dbReference type="EMBL" id="ACV69617.1"/>
    </source>
</evidence>
<accession>C8X5C0</accession>
<dbReference type="Pfam" id="PF03061">
    <property type="entry name" value="4HBT"/>
    <property type="match status" value="1"/>
</dbReference>
<dbReference type="Proteomes" id="UP000001052">
    <property type="component" value="Chromosome"/>
</dbReference>
<organism evidence="2 3">
    <name type="scientific">Desulfohalobium retbaense (strain ATCC 49708 / DSM 5692 / JCM 16813 / HR100)</name>
    <dbReference type="NCBI Taxonomy" id="485915"/>
    <lineage>
        <taxon>Bacteria</taxon>
        <taxon>Pseudomonadati</taxon>
        <taxon>Thermodesulfobacteriota</taxon>
        <taxon>Desulfovibrionia</taxon>
        <taxon>Desulfovibrionales</taxon>
        <taxon>Desulfohalobiaceae</taxon>
        <taxon>Desulfohalobium</taxon>
    </lineage>
</organism>
<gene>
    <name evidence="2" type="ordered locus">Dret_2334</name>
</gene>
<dbReference type="EMBL" id="CP001734">
    <property type="protein sequence ID" value="ACV69617.1"/>
    <property type="molecule type" value="Genomic_DNA"/>
</dbReference>
<dbReference type="InterPro" id="IPR006683">
    <property type="entry name" value="Thioestr_dom"/>
</dbReference>
<dbReference type="SUPFAM" id="SSF54637">
    <property type="entry name" value="Thioesterase/thiol ester dehydrase-isomerase"/>
    <property type="match status" value="1"/>
</dbReference>
<evidence type="ECO:0000313" key="3">
    <source>
        <dbReference type="Proteomes" id="UP000001052"/>
    </source>
</evidence>
<evidence type="ECO:0000259" key="1">
    <source>
        <dbReference type="Pfam" id="PF03061"/>
    </source>
</evidence>
<keyword evidence="3" id="KW-1185">Reference proteome</keyword>
<dbReference type="STRING" id="485915.Dret_2334"/>
<protein>
    <submittedName>
        <fullName evidence="2">Thioesterase superfamily protein</fullName>
    </submittedName>
</protein>